<evidence type="ECO:0000313" key="4">
    <source>
        <dbReference type="Proteomes" id="UP000275281"/>
    </source>
</evidence>
<name>A0A3N5Y171_9ALTE</name>
<evidence type="ECO:0000256" key="1">
    <source>
        <dbReference type="SAM" id="Phobius"/>
    </source>
</evidence>
<dbReference type="EMBL" id="RPOK01000002">
    <property type="protein sequence ID" value="RPJ67547.1"/>
    <property type="molecule type" value="Genomic_DNA"/>
</dbReference>
<keyword evidence="1" id="KW-0472">Membrane</keyword>
<dbReference type="OrthoDB" id="236686at2"/>
<dbReference type="InterPro" id="IPR024588">
    <property type="entry name" value="YejM_N"/>
</dbReference>
<dbReference type="SUPFAM" id="SSF53649">
    <property type="entry name" value="Alkaline phosphatase-like"/>
    <property type="match status" value="1"/>
</dbReference>
<reference evidence="3 4" key="1">
    <citation type="submission" date="2018-11" db="EMBL/GenBank/DDBJ databases">
        <authorList>
            <person name="Ye M.-Q."/>
            <person name="Du Z.-J."/>
        </authorList>
    </citation>
    <scope>NUCLEOTIDE SEQUENCE [LARGE SCALE GENOMIC DNA]</scope>
    <source>
        <strain evidence="3 4">U0105</strain>
    </source>
</reference>
<dbReference type="AlphaFoldDB" id="A0A3N5Y171"/>
<sequence>MILAESPRRMRVTRLVSWGHWFALANIVFALTISSIFLFSSPSPGSLLGNAYLVTNWLGHISFITFIGFVILILPLCYVVSNEKAVKATGSVVAAIGLALLAFDALLYTRTGFHISFSAAELVRDEAQYRISQFGWQQWSYLLLLFFIWLGCQLVLANAIWKRLERLNEYKIGLPVTSVFVFCFVSSHAVHVWADAQLYQPIIKQDNLFPLSYPATAKTTLSRYGLLDLARYEQRKQLQFNSNLQSIRYPSEPVYCSVNDSRPTIVFIQTDDFPLSDFSSLGLSAIEQYYATSSSRESLVMSAIFGVPELYKTPLLNKRPVLLALPHAQGMHVSISTDAIIEHNYIKPYQEPFAIPVSGMHIAFTDAQTIRTVVNEGLIQSHHVIIAGIGNNPQQKGVLYSNLTLKAELASIEDIAPTILHAFGCDAPPRLYSTGRNLLDPSRNWIVSTSEDKIVVVNNNQRIEVMSNGSYEIINTQDNSRSNEQLNVDLLSQAIKHLTRFSVAN</sequence>
<dbReference type="RefSeq" id="WP_124027447.1">
    <property type="nucleotide sequence ID" value="NZ_JBHRSN010000015.1"/>
</dbReference>
<feature type="transmembrane region" description="Helical" evidence="1">
    <location>
        <begin position="88"/>
        <end position="108"/>
    </location>
</feature>
<feature type="domain" description="Inner membrane protein YejM N-terminal" evidence="2">
    <location>
        <begin position="8"/>
        <end position="256"/>
    </location>
</feature>
<accession>A0A3N5Y171</accession>
<keyword evidence="4" id="KW-1185">Reference proteome</keyword>
<keyword evidence="1" id="KW-0812">Transmembrane</keyword>
<feature type="transmembrane region" description="Helical" evidence="1">
    <location>
        <begin position="21"/>
        <end position="40"/>
    </location>
</feature>
<evidence type="ECO:0000313" key="3">
    <source>
        <dbReference type="EMBL" id="RPJ67547.1"/>
    </source>
</evidence>
<organism evidence="3 4">
    <name type="scientific">Alteromonas sediminis</name>
    <dbReference type="NCBI Taxonomy" id="2259342"/>
    <lineage>
        <taxon>Bacteria</taxon>
        <taxon>Pseudomonadati</taxon>
        <taxon>Pseudomonadota</taxon>
        <taxon>Gammaproteobacteria</taxon>
        <taxon>Alteromonadales</taxon>
        <taxon>Alteromonadaceae</taxon>
        <taxon>Alteromonas/Salinimonas group</taxon>
        <taxon>Alteromonas</taxon>
    </lineage>
</organism>
<gene>
    <name evidence="3" type="ORF">DRW07_08515</name>
</gene>
<comment type="caution">
    <text evidence="3">The sequence shown here is derived from an EMBL/GenBank/DDBJ whole genome shotgun (WGS) entry which is preliminary data.</text>
</comment>
<proteinExistence type="predicted"/>
<feature type="transmembrane region" description="Helical" evidence="1">
    <location>
        <begin position="139"/>
        <end position="160"/>
    </location>
</feature>
<dbReference type="Pfam" id="PF11893">
    <property type="entry name" value="DUF3413"/>
    <property type="match status" value="1"/>
</dbReference>
<feature type="transmembrane region" description="Helical" evidence="1">
    <location>
        <begin position="172"/>
        <end position="194"/>
    </location>
</feature>
<dbReference type="InterPro" id="IPR017850">
    <property type="entry name" value="Alkaline_phosphatase_core_sf"/>
</dbReference>
<evidence type="ECO:0000259" key="2">
    <source>
        <dbReference type="Pfam" id="PF11893"/>
    </source>
</evidence>
<protein>
    <submittedName>
        <fullName evidence="3">DUF3413 domain-containing protein</fullName>
    </submittedName>
</protein>
<feature type="transmembrane region" description="Helical" evidence="1">
    <location>
        <begin position="60"/>
        <end position="81"/>
    </location>
</feature>
<dbReference type="Proteomes" id="UP000275281">
    <property type="component" value="Unassembled WGS sequence"/>
</dbReference>
<keyword evidence="1" id="KW-1133">Transmembrane helix</keyword>